<dbReference type="EMBL" id="JACMSF010000006">
    <property type="protein sequence ID" value="MBC2901633.1"/>
    <property type="molecule type" value="Genomic_DNA"/>
</dbReference>
<organism evidence="1 2">
    <name type="scientific">Streptomyces cupreus</name>
    <dbReference type="NCBI Taxonomy" id="2759956"/>
    <lineage>
        <taxon>Bacteria</taxon>
        <taxon>Bacillati</taxon>
        <taxon>Actinomycetota</taxon>
        <taxon>Actinomycetes</taxon>
        <taxon>Kitasatosporales</taxon>
        <taxon>Streptomycetaceae</taxon>
        <taxon>Streptomyces</taxon>
    </lineage>
</organism>
<accession>A0A7X1IZV4</accession>
<dbReference type="InterPro" id="IPR054202">
    <property type="entry name" value="DUF6907"/>
</dbReference>
<dbReference type="Proteomes" id="UP000584670">
    <property type="component" value="Unassembled WGS sequence"/>
</dbReference>
<sequence length="340" mass="36973">MSSATVLTLSAPERDCPAWCAQDPHAEATGSHVSAPVRLAAPEGASPGIEVPLLSVQIGLGHDEEARGEPARLWLSAVDGTAELDSTVLGSFIDGLEHFALSLRGLRHRYDVVIRGGVTEAVDHYPSATHPLELVTPCPPWCQYRDENEHTPGLLVDHFHAAHVHEMELALQPVTRTKDGPDPEILELGMVHMGHARQPQIDLTVGGLESSKYVALTFEEADELRTKLNEFIAAGREYVQPEAVASLQELIDYCGVRVVECEWALKGFYGHAVGDTRQGGPVWVTVPRDTTGPRLEERVTSLLAELHEREPKLIAQDGTEVRYAGRVPGVPVWPEGQAAA</sequence>
<dbReference type="AlphaFoldDB" id="A0A7X1IZV4"/>
<keyword evidence="2" id="KW-1185">Reference proteome</keyword>
<comment type="caution">
    <text evidence="1">The sequence shown here is derived from an EMBL/GenBank/DDBJ whole genome shotgun (WGS) entry which is preliminary data.</text>
</comment>
<dbReference type="RefSeq" id="WP_186281488.1">
    <property type="nucleotide sequence ID" value="NZ_JACMSF010000006.1"/>
</dbReference>
<evidence type="ECO:0000313" key="2">
    <source>
        <dbReference type="Proteomes" id="UP000584670"/>
    </source>
</evidence>
<name>A0A7X1IZV4_9ACTN</name>
<protein>
    <submittedName>
        <fullName evidence="1">Uncharacterized protein</fullName>
    </submittedName>
</protein>
<reference evidence="1 2" key="1">
    <citation type="submission" date="2020-08" db="EMBL/GenBank/DDBJ databases">
        <title>Streptomyces sp. PSKA01 genome sequencing and assembly.</title>
        <authorList>
            <person name="Mandal S."/>
            <person name="Maiti P.K."/>
            <person name="Das P."/>
        </authorList>
    </citation>
    <scope>NUCLEOTIDE SEQUENCE [LARGE SCALE GENOMIC DNA]</scope>
    <source>
        <strain evidence="1 2">PSKA01</strain>
    </source>
</reference>
<dbReference type="Pfam" id="PF21848">
    <property type="entry name" value="DUF6907"/>
    <property type="match status" value="2"/>
</dbReference>
<gene>
    <name evidence="1" type="ORF">H4N64_08450</name>
</gene>
<evidence type="ECO:0000313" key="1">
    <source>
        <dbReference type="EMBL" id="MBC2901633.1"/>
    </source>
</evidence>
<proteinExistence type="predicted"/>